<reference evidence="1" key="1">
    <citation type="submission" date="2019-03" db="EMBL/GenBank/DDBJ databases">
        <authorList>
            <person name="Hao L."/>
        </authorList>
    </citation>
    <scope>NUCLEOTIDE SEQUENCE</scope>
</reference>
<gene>
    <name evidence="1" type="ORF">SCFA_790002</name>
</gene>
<name>A0A485M4C3_9ZZZZ</name>
<dbReference type="AlphaFoldDB" id="A0A485M4C3"/>
<sequence length="62" mass="6937">MKYNYGVLPEKKVSAAGTGAVSHIGSGSFRRNHRLYLKEPGDCHIAIVIQKGLSGRPWWWIV</sequence>
<accession>A0A485M4C3</accession>
<dbReference type="EMBL" id="CAADRM010000146">
    <property type="protein sequence ID" value="VFU18181.1"/>
    <property type="molecule type" value="Genomic_DNA"/>
</dbReference>
<protein>
    <submittedName>
        <fullName evidence="1">Uncharacterized protein</fullName>
    </submittedName>
</protein>
<organism evidence="1">
    <name type="scientific">anaerobic digester metagenome</name>
    <dbReference type="NCBI Taxonomy" id="1263854"/>
    <lineage>
        <taxon>unclassified sequences</taxon>
        <taxon>metagenomes</taxon>
        <taxon>ecological metagenomes</taxon>
    </lineage>
</organism>
<evidence type="ECO:0000313" key="1">
    <source>
        <dbReference type="EMBL" id="VFU18181.1"/>
    </source>
</evidence>
<proteinExistence type="predicted"/>